<keyword evidence="2 7" id="KW-0479">Metal-binding</keyword>
<evidence type="ECO:0000256" key="1">
    <source>
        <dbReference type="ARBA" id="ARBA00008056"/>
    </source>
</evidence>
<protein>
    <submittedName>
        <fullName evidence="9">Putative 2-oxoglutarate-dependent dioxygenase AOP1.2</fullName>
    </submittedName>
</protein>
<dbReference type="InterPro" id="IPR027443">
    <property type="entry name" value="IPNS-like_sf"/>
</dbReference>
<proteinExistence type="inferred from homology"/>
<evidence type="ECO:0000256" key="3">
    <source>
        <dbReference type="ARBA" id="ARBA00022964"/>
    </source>
</evidence>
<dbReference type="InterPro" id="IPR005123">
    <property type="entry name" value="Oxoglu/Fe-dep_dioxygenase_dom"/>
</dbReference>
<dbReference type="GO" id="GO:0051213">
    <property type="term" value="F:dioxygenase activity"/>
    <property type="evidence" value="ECO:0007669"/>
    <property type="project" value="UniProtKB-KW"/>
</dbReference>
<dbReference type="InterPro" id="IPR026992">
    <property type="entry name" value="DIOX_N"/>
</dbReference>
<dbReference type="PRINTS" id="PR00682">
    <property type="entry name" value="IPNSYNTHASE"/>
</dbReference>
<keyword evidence="4 7" id="KW-0560">Oxidoreductase</keyword>
<dbReference type="Pfam" id="PF03171">
    <property type="entry name" value="2OG-FeII_Oxy"/>
    <property type="match status" value="1"/>
</dbReference>
<dbReference type="FunFam" id="2.60.120.330:FF:000022">
    <property type="entry name" value="Probable 2-oxoglutarate-dependent dioxygenase AOP1.2"/>
    <property type="match status" value="1"/>
</dbReference>
<dbReference type="InterPro" id="IPR044861">
    <property type="entry name" value="IPNS-like_FE2OG_OXY"/>
</dbReference>
<dbReference type="PROSITE" id="PS51471">
    <property type="entry name" value="FE2OG_OXY"/>
    <property type="match status" value="1"/>
</dbReference>
<dbReference type="InterPro" id="IPR050231">
    <property type="entry name" value="Iron_ascorbate_oxido_reductase"/>
</dbReference>
<dbReference type="SUPFAM" id="SSF51197">
    <property type="entry name" value="Clavaminate synthase-like"/>
    <property type="match status" value="1"/>
</dbReference>
<dbReference type="EMBL" id="QGNW01000310">
    <property type="protein sequence ID" value="RVW77633.1"/>
    <property type="molecule type" value="Genomic_DNA"/>
</dbReference>
<evidence type="ECO:0000259" key="8">
    <source>
        <dbReference type="PROSITE" id="PS51471"/>
    </source>
</evidence>
<keyword evidence="5 7" id="KW-0408">Iron</keyword>
<dbReference type="AlphaFoldDB" id="A0A438GZN1"/>
<name>A0A438GZN1_VITVI</name>
<evidence type="ECO:0000256" key="6">
    <source>
        <dbReference type="ARBA" id="ARBA00057022"/>
    </source>
</evidence>
<evidence type="ECO:0000256" key="4">
    <source>
        <dbReference type="ARBA" id="ARBA00023002"/>
    </source>
</evidence>
<dbReference type="PANTHER" id="PTHR47990">
    <property type="entry name" value="2-OXOGLUTARATE (2OG) AND FE(II)-DEPENDENT OXYGENASE SUPERFAMILY PROTEIN-RELATED"/>
    <property type="match status" value="1"/>
</dbReference>
<dbReference type="Proteomes" id="UP000288805">
    <property type="component" value="Unassembled WGS sequence"/>
</dbReference>
<evidence type="ECO:0000313" key="10">
    <source>
        <dbReference type="Proteomes" id="UP000288805"/>
    </source>
</evidence>
<comment type="caution">
    <text evidence="9">The sequence shown here is derived from an EMBL/GenBank/DDBJ whole genome shotgun (WGS) entry which is preliminary data.</text>
</comment>
<keyword evidence="3 9" id="KW-0223">Dioxygenase</keyword>
<gene>
    <name evidence="9" type="primary">AOP1.2_10</name>
    <name evidence="9" type="ORF">CK203_042958</name>
</gene>
<evidence type="ECO:0000256" key="7">
    <source>
        <dbReference type="RuleBase" id="RU003682"/>
    </source>
</evidence>
<evidence type="ECO:0000313" key="9">
    <source>
        <dbReference type="EMBL" id="RVW77633.1"/>
    </source>
</evidence>
<evidence type="ECO:0000256" key="2">
    <source>
        <dbReference type="ARBA" id="ARBA00022723"/>
    </source>
</evidence>
<reference evidence="9 10" key="1">
    <citation type="journal article" date="2018" name="PLoS Genet.">
        <title>Population sequencing reveals clonal diversity and ancestral inbreeding in the grapevine cultivar Chardonnay.</title>
        <authorList>
            <person name="Roach M.J."/>
            <person name="Johnson D.L."/>
            <person name="Bohlmann J."/>
            <person name="van Vuuren H.J."/>
            <person name="Jones S.J."/>
            <person name="Pretorius I.S."/>
            <person name="Schmidt S.A."/>
            <person name="Borneman A.R."/>
        </authorList>
    </citation>
    <scope>NUCLEOTIDE SEQUENCE [LARGE SCALE GENOMIC DNA]</scope>
    <source>
        <strain evidence="10">cv. Chardonnay</strain>
        <tissue evidence="9">Leaf</tissue>
    </source>
</reference>
<dbReference type="Gene3D" id="2.60.120.330">
    <property type="entry name" value="B-lactam Antibiotic, Isopenicillin N Synthase, Chain"/>
    <property type="match status" value="1"/>
</dbReference>
<dbReference type="GO" id="GO:0046872">
    <property type="term" value="F:metal ion binding"/>
    <property type="evidence" value="ECO:0007669"/>
    <property type="project" value="UniProtKB-KW"/>
</dbReference>
<feature type="domain" description="Fe2OG dioxygenase" evidence="8">
    <location>
        <begin position="159"/>
        <end position="263"/>
    </location>
</feature>
<evidence type="ECO:0000256" key="5">
    <source>
        <dbReference type="ARBA" id="ARBA00023004"/>
    </source>
</evidence>
<comment type="function">
    <text evidence="6">Probable 2-oxoglutarate-dependent dioxygenase that may be involved in glucosinolates biosynthesis. May play a role in the production of aliphatic glucosinolates.</text>
</comment>
<comment type="similarity">
    <text evidence="1 7">Belongs to the iron/ascorbate-dependent oxidoreductase family.</text>
</comment>
<organism evidence="9 10">
    <name type="scientific">Vitis vinifera</name>
    <name type="common">Grape</name>
    <dbReference type="NCBI Taxonomy" id="29760"/>
    <lineage>
        <taxon>Eukaryota</taxon>
        <taxon>Viridiplantae</taxon>
        <taxon>Streptophyta</taxon>
        <taxon>Embryophyta</taxon>
        <taxon>Tracheophyta</taxon>
        <taxon>Spermatophyta</taxon>
        <taxon>Magnoliopsida</taxon>
        <taxon>eudicotyledons</taxon>
        <taxon>Gunneridae</taxon>
        <taxon>Pentapetalae</taxon>
        <taxon>rosids</taxon>
        <taxon>Vitales</taxon>
        <taxon>Vitaceae</taxon>
        <taxon>Viteae</taxon>
        <taxon>Vitis</taxon>
    </lineage>
</organism>
<sequence length="340" mass="38393">MGSHSSAKIPVVDFSKENLNPGSSSWSATCKDVLLALEEFGCFIAVYDKVPSELQNKLFSALEELFNLPTETKMQNAHNKPYHGYVGQHSRLPLHESIGIDNATTLEGMQSFANLMWPAGNDHFCEITREFSKIALELDHLVTKMIFESYGVGKYYDSHLEPMSYLLRVLKHKAPKVKEPNLGFARHTDKSFITVLYQNQVKGLEVETKDGEWISLELSPSSFAVIAGDALVAWSNGRLHSPYHKVMMSGNEERYSLGLFQFSSGMIQIPEELGDDEHPLQFKSFDHLGLLRFFHTEEGQKSKSLIKSYCGIQPKKFRSGSVSSNKIRPWQEASSTKCFR</sequence>
<dbReference type="Pfam" id="PF14226">
    <property type="entry name" value="DIOX_N"/>
    <property type="match status" value="1"/>
</dbReference>
<accession>A0A438GZN1</accession>